<organism evidence="4 5">
    <name type="scientific">Gelidibacter maritimus</name>
    <dbReference type="NCBI Taxonomy" id="2761487"/>
    <lineage>
        <taxon>Bacteria</taxon>
        <taxon>Pseudomonadati</taxon>
        <taxon>Bacteroidota</taxon>
        <taxon>Flavobacteriia</taxon>
        <taxon>Flavobacteriales</taxon>
        <taxon>Flavobacteriaceae</taxon>
        <taxon>Gelidibacter</taxon>
    </lineage>
</organism>
<dbReference type="InterPro" id="IPR036291">
    <property type="entry name" value="NAD(P)-bd_dom_sf"/>
</dbReference>
<dbReference type="Gene3D" id="3.40.50.720">
    <property type="entry name" value="NAD(P)-binding Rossmann-like Domain"/>
    <property type="match status" value="1"/>
</dbReference>
<dbReference type="SUPFAM" id="SSF51735">
    <property type="entry name" value="NAD(P)-binding Rossmann-fold domains"/>
    <property type="match status" value="1"/>
</dbReference>
<gene>
    <name evidence="4" type="ORF">H3Z82_16870</name>
</gene>
<accession>A0A7W2M7Z1</accession>
<evidence type="ECO:0000313" key="4">
    <source>
        <dbReference type="EMBL" id="MBA6154402.1"/>
    </source>
</evidence>
<dbReference type="AlphaFoldDB" id="A0A7W2M7Z1"/>
<dbReference type="GO" id="GO:0000166">
    <property type="term" value="F:nucleotide binding"/>
    <property type="evidence" value="ECO:0007669"/>
    <property type="project" value="InterPro"/>
</dbReference>
<feature type="domain" description="Gfo/Idh/MocA-like oxidoreductase N-terminal" evidence="2">
    <location>
        <begin position="47"/>
        <end position="163"/>
    </location>
</feature>
<dbReference type="EMBL" id="JACGLT010000018">
    <property type="protein sequence ID" value="MBA6154402.1"/>
    <property type="molecule type" value="Genomic_DNA"/>
</dbReference>
<dbReference type="InterPro" id="IPR006311">
    <property type="entry name" value="TAT_signal"/>
</dbReference>
<dbReference type="Pfam" id="PF01408">
    <property type="entry name" value="GFO_IDH_MocA"/>
    <property type="match status" value="1"/>
</dbReference>
<sequence>MSKTKKDHTMSRRKFVGMSMAATAAFSIIPSYAVSGLGHVAPSDKLNIAGIGVGGMGLANLKNLASQNIVALCDVDWKYAAGAASTFPKAKKYWDWRKMFDEMGKDIDAVVIATADHTHAIIAAHAMTMGKHVFLQKPLTHSVYESRLLTKLAEKHKVATQMGNQGASGEGVAKTCEILWSGAIGDVTRVESFTDRPIWPQGLNTPERGDWVPDTLDWDLFTGPAKMRPYNEVYHPWNWRGWWDYGTGALGDMACHVLHPVFEGLQLGYPSKVQGSSSLLLNDSAPVSQAVKYTFPSRKARKGKINLKEVDVHWYDGGIKPMLPDNWPAGKNPNKSGGGTFFYGTKDILHVGCYGIEPELMSGKSINVPKTERRVEEELGLSWTSGAHEMDWVRACKESPESRKPTTSDFAEAGPFNEMVVMGVLAVRLQALNKILEYDGANMKFTNIGANEEIRTVIKDGFKIHDGHPTFNKDWTEPMNAVAYSEELIKHTYREGWTLPDMPA</sequence>
<evidence type="ECO:0000259" key="2">
    <source>
        <dbReference type="Pfam" id="PF01408"/>
    </source>
</evidence>
<feature type="signal peptide" evidence="1">
    <location>
        <begin position="1"/>
        <end position="33"/>
    </location>
</feature>
<evidence type="ECO:0000259" key="3">
    <source>
        <dbReference type="Pfam" id="PF19051"/>
    </source>
</evidence>
<evidence type="ECO:0000256" key="1">
    <source>
        <dbReference type="SAM" id="SignalP"/>
    </source>
</evidence>
<proteinExistence type="predicted"/>
<dbReference type="SUPFAM" id="SSF55347">
    <property type="entry name" value="Glyceraldehyde-3-phosphate dehydrogenase-like, C-terminal domain"/>
    <property type="match status" value="1"/>
</dbReference>
<dbReference type="InterPro" id="IPR050463">
    <property type="entry name" value="Gfo/Idh/MocA_oxidrdct_glycsds"/>
</dbReference>
<dbReference type="PANTHER" id="PTHR43818:SF10">
    <property type="entry name" value="NADH-DEPENDENT DEHYDROGENASE-RELATED"/>
    <property type="match status" value="1"/>
</dbReference>
<evidence type="ECO:0000313" key="5">
    <source>
        <dbReference type="Proteomes" id="UP000541857"/>
    </source>
</evidence>
<protein>
    <submittedName>
        <fullName evidence="4">Gfo/Idh/MocA family oxidoreductase</fullName>
    </submittedName>
</protein>
<dbReference type="InterPro" id="IPR000683">
    <property type="entry name" value="Gfo/Idh/MocA-like_OxRdtase_N"/>
</dbReference>
<feature type="chain" id="PRO_5030724457" evidence="1">
    <location>
        <begin position="34"/>
        <end position="504"/>
    </location>
</feature>
<reference evidence="4 5" key="1">
    <citation type="submission" date="2020-07" db="EMBL/GenBank/DDBJ databases">
        <title>Bacterium isolated from marine sediment.</title>
        <authorList>
            <person name="Shang D."/>
        </authorList>
    </citation>
    <scope>NUCLEOTIDE SEQUENCE [LARGE SCALE GENOMIC DNA]</scope>
    <source>
        <strain evidence="4 5">F6074</strain>
    </source>
</reference>
<dbReference type="PROSITE" id="PS51318">
    <property type="entry name" value="TAT"/>
    <property type="match status" value="1"/>
</dbReference>
<keyword evidence="1" id="KW-0732">Signal</keyword>
<dbReference type="PANTHER" id="PTHR43818">
    <property type="entry name" value="BCDNA.GH03377"/>
    <property type="match status" value="1"/>
</dbReference>
<keyword evidence="5" id="KW-1185">Reference proteome</keyword>
<dbReference type="RefSeq" id="WP_182206674.1">
    <property type="nucleotide sequence ID" value="NZ_JACGLT010000018.1"/>
</dbReference>
<dbReference type="Gene3D" id="3.30.360.10">
    <property type="entry name" value="Dihydrodipicolinate Reductase, domain 2"/>
    <property type="match status" value="1"/>
</dbReference>
<comment type="caution">
    <text evidence="4">The sequence shown here is derived from an EMBL/GenBank/DDBJ whole genome shotgun (WGS) entry which is preliminary data.</text>
</comment>
<dbReference type="Proteomes" id="UP000541857">
    <property type="component" value="Unassembled WGS sequence"/>
</dbReference>
<dbReference type="Pfam" id="PF19051">
    <property type="entry name" value="GFO_IDH_MocA_C2"/>
    <property type="match status" value="1"/>
</dbReference>
<dbReference type="InterPro" id="IPR043906">
    <property type="entry name" value="Gfo/Idh/MocA_OxRdtase_bact_C"/>
</dbReference>
<feature type="domain" description="Gfo/Idh/MocA-like oxidoreductase bacterial type C-terminal" evidence="3">
    <location>
        <begin position="209"/>
        <end position="262"/>
    </location>
</feature>
<name>A0A7W2M7Z1_9FLAO</name>